<gene>
    <name evidence="12" type="ORF">TrRE_jg389</name>
</gene>
<keyword evidence="2" id="KW-0963">Cytoplasm</keyword>
<evidence type="ECO:0000256" key="6">
    <source>
        <dbReference type="ARBA" id="ARBA00023212"/>
    </source>
</evidence>
<dbReference type="InterPro" id="IPR036322">
    <property type="entry name" value="WD40_repeat_dom_sf"/>
</dbReference>
<protein>
    <recommendedName>
        <fullName evidence="9">Cilia- and flagella-associated protein 43</fullName>
    </recommendedName>
</protein>
<dbReference type="SMART" id="SM00320">
    <property type="entry name" value="WD40"/>
    <property type="match status" value="3"/>
</dbReference>
<reference evidence="12" key="1">
    <citation type="submission" date="2022-07" db="EMBL/GenBank/DDBJ databases">
        <title>Genome analysis of Parmales, a sister group of diatoms, reveals the evolutionary specialization of diatoms from phago-mixotrophs to photoautotrophs.</title>
        <authorList>
            <person name="Ban H."/>
            <person name="Sato S."/>
            <person name="Yoshikawa S."/>
            <person name="Kazumasa Y."/>
            <person name="Nakamura Y."/>
            <person name="Ichinomiya M."/>
            <person name="Saitoh K."/>
            <person name="Sato N."/>
            <person name="Blanc-Mathieu R."/>
            <person name="Endo H."/>
            <person name="Kuwata A."/>
            <person name="Ogata H."/>
        </authorList>
    </citation>
    <scope>NUCLEOTIDE SEQUENCE</scope>
</reference>
<accession>A0A9W7AW65</accession>
<evidence type="ECO:0000256" key="10">
    <source>
        <dbReference type="SAM" id="Coils"/>
    </source>
</evidence>
<comment type="similarity">
    <text evidence="8">Belongs to the CFAP43 family.</text>
</comment>
<evidence type="ECO:0000256" key="3">
    <source>
        <dbReference type="ARBA" id="ARBA00022574"/>
    </source>
</evidence>
<feature type="region of interest" description="Disordered" evidence="11">
    <location>
        <begin position="562"/>
        <end position="585"/>
    </location>
</feature>
<evidence type="ECO:0000256" key="4">
    <source>
        <dbReference type="ARBA" id="ARBA00022737"/>
    </source>
</evidence>
<evidence type="ECO:0000313" key="12">
    <source>
        <dbReference type="EMBL" id="GMH75025.1"/>
    </source>
</evidence>
<keyword evidence="6" id="KW-0206">Cytoskeleton</keyword>
<dbReference type="Gene3D" id="2.130.10.10">
    <property type="entry name" value="YVTN repeat-like/Quinoprotein amine dehydrogenase"/>
    <property type="match status" value="1"/>
</dbReference>
<feature type="non-terminal residue" evidence="12">
    <location>
        <position position="1298"/>
    </location>
</feature>
<dbReference type="GO" id="GO:0005930">
    <property type="term" value="C:axoneme"/>
    <property type="evidence" value="ECO:0007669"/>
    <property type="project" value="UniProtKB-SubCell"/>
</dbReference>
<sequence length="1298" mass="143154">VSAIAHTTDFAHLMLITTNNCCHTCQLEVDEVMPPEDEINPVVGVSISAPGDEEKAELVDFTAVSHGHARPATSICSVVLAGKQANSVVVTGGCDGLVNVKLTTKPITSMTFAEATNKLAVGIYEDASGFVLSLDPAKVMGPIATFKSDGALAALLWLPSGQLLVGSSEGRLTCHDASTVQGQSDSASSATKLAEDLTAEWSCGMKGVSGLCSLAMSPKIASGRYFYAVSTSKKGAETYKVPDGMFDTADPSIEPVDLAEAGAKGAVTLAISPSGSLLASGGAGGSLINDGSCSTVSTLSSHVGPILSVCFSADSASIHTSGSDGALITSTLANASSYDPTPITDTYDVKAEEMKMVDVENGEEDRPYAEILLEGMKMKQEGESKHTKMEALEGIKNLGGRLKTILQRNREAPDLEKMDRDEFVIDVDGKATFQDKNLLTAEDVRKSIKEEDRRKDMLASRIRQECWDVMQNHANAINALAAEKLHVKNLPVRKMSSTQQRKLDILKTLRISEIMAMRAGGDKATNWSGLTDEVPATIKWMVNTGLLEATADVEEIQKQIKEVTKKEGEEEKKEEVADEDEEEGVDVEITANSPIAAFLYHPLAIRTDAQRRTQITFLNELVRQINIHFNKEFNKLKSTKEDVIGIIEGKNDRIKEILAELKSSDTYFKPTLGDDEIEDSVLQLKDEELTTSVYESKKDREARLKKEEEARLLAESNKGDDIPTRALNDMMNGTLEVKKEAISEDMLVREEWMDEVAFTEMTEDQKKALEEYNQKAKEIAEALEKQRKALELELKKLKSEVTEVVNTFDDKVVVLEDLRAAVQLTVQTQELYCYRLGVAVMRGEDCAAALVDTEEKIAGLNIQKDMAALQCSTFTDIKDAEQEKFDLAQAELVQSEKNFRREIQETSSNPFDQETVKMLLGLYKSKKGNNDRGSGTTSYSGNRNSGGMSGSRQSGGRSTRGSVGRKSMSRRKSVGSRSRRSFSSTDDGASLGPLQAAMKEAQLMAAQGMWTNAKDPFLSSDEARDKALKYAEVEQVAYTPLDIDDLPETAVKITDQTFDKLNELRMQRLVMDNGLQKLNANLKESIKHMDRSRDQLSAVEKSIDLLHANHELLLDQNALEKKNIEILCVFKQGQDEVEQGAVATDYGDAILIPQSIIKETNVDIQNLGDEKVKVLEKTLNFRKKINYMNWEHEYLDLKAKNAEAHYVDLQLLRVNKQLKQIISGVKIESDRTKMEKAELHLSKLHSTHAAKMSKMEKELRKVKKAIGERVKENEKLSGQVKELEGNVGIRETIYKSRM</sequence>
<evidence type="ECO:0000313" key="13">
    <source>
        <dbReference type="Proteomes" id="UP001165082"/>
    </source>
</evidence>
<evidence type="ECO:0000256" key="5">
    <source>
        <dbReference type="ARBA" id="ARBA00023054"/>
    </source>
</evidence>
<organism evidence="12 13">
    <name type="scientific">Triparma retinervis</name>
    <dbReference type="NCBI Taxonomy" id="2557542"/>
    <lineage>
        <taxon>Eukaryota</taxon>
        <taxon>Sar</taxon>
        <taxon>Stramenopiles</taxon>
        <taxon>Ochrophyta</taxon>
        <taxon>Bolidophyceae</taxon>
        <taxon>Parmales</taxon>
        <taxon>Triparmaceae</taxon>
        <taxon>Triparma</taxon>
    </lineage>
</organism>
<name>A0A9W7AW65_9STRA</name>
<comment type="caution">
    <text evidence="12">The sequence shown here is derived from an EMBL/GenBank/DDBJ whole genome shotgun (WGS) entry which is preliminary data.</text>
</comment>
<feature type="compositionally biased region" description="Acidic residues" evidence="11">
    <location>
        <begin position="576"/>
        <end position="585"/>
    </location>
</feature>
<evidence type="ECO:0000256" key="8">
    <source>
        <dbReference type="ARBA" id="ARBA00023605"/>
    </source>
</evidence>
<feature type="coiled-coil region" evidence="10">
    <location>
        <begin position="762"/>
        <end position="807"/>
    </location>
</feature>
<feature type="region of interest" description="Disordered" evidence="11">
    <location>
        <begin position="925"/>
        <end position="991"/>
    </location>
</feature>
<keyword evidence="13" id="KW-1185">Reference proteome</keyword>
<feature type="compositionally biased region" description="Basic and acidic residues" evidence="11">
    <location>
        <begin position="562"/>
        <end position="575"/>
    </location>
</feature>
<keyword evidence="7" id="KW-0966">Cell projection</keyword>
<dbReference type="OrthoDB" id="64311at2759"/>
<keyword evidence="4" id="KW-0677">Repeat</keyword>
<feature type="non-terminal residue" evidence="12">
    <location>
        <position position="1"/>
    </location>
</feature>
<dbReference type="InterPro" id="IPR001680">
    <property type="entry name" value="WD40_rpt"/>
</dbReference>
<proteinExistence type="inferred from homology"/>
<dbReference type="GO" id="GO:0060271">
    <property type="term" value="P:cilium assembly"/>
    <property type="evidence" value="ECO:0007669"/>
    <property type="project" value="TreeGrafter"/>
</dbReference>
<keyword evidence="3" id="KW-0853">WD repeat</keyword>
<dbReference type="InterPro" id="IPR015943">
    <property type="entry name" value="WD40/YVTN_repeat-like_dom_sf"/>
</dbReference>
<dbReference type="SUPFAM" id="SSF50978">
    <property type="entry name" value="WD40 repeat-like"/>
    <property type="match status" value="1"/>
</dbReference>
<evidence type="ECO:0000256" key="1">
    <source>
        <dbReference type="ARBA" id="ARBA00004430"/>
    </source>
</evidence>
<evidence type="ECO:0000256" key="11">
    <source>
        <dbReference type="SAM" id="MobiDB-lite"/>
    </source>
</evidence>
<evidence type="ECO:0000256" key="2">
    <source>
        <dbReference type="ARBA" id="ARBA00022490"/>
    </source>
</evidence>
<dbReference type="EMBL" id="BRXZ01001602">
    <property type="protein sequence ID" value="GMH75025.1"/>
    <property type="molecule type" value="Genomic_DNA"/>
</dbReference>
<feature type="compositionally biased region" description="Basic residues" evidence="11">
    <location>
        <begin position="967"/>
        <end position="980"/>
    </location>
</feature>
<dbReference type="Proteomes" id="UP001165082">
    <property type="component" value="Unassembled WGS sequence"/>
</dbReference>
<evidence type="ECO:0000256" key="7">
    <source>
        <dbReference type="ARBA" id="ARBA00023273"/>
    </source>
</evidence>
<comment type="subcellular location">
    <subcellularLocation>
        <location evidence="1">Cytoplasm</location>
        <location evidence="1">Cytoskeleton</location>
        <location evidence="1">Cilium axoneme</location>
    </subcellularLocation>
</comment>
<evidence type="ECO:0000256" key="9">
    <source>
        <dbReference type="ARBA" id="ARBA00023662"/>
    </source>
</evidence>
<dbReference type="PANTHER" id="PTHR14885:SF1">
    <property type="entry name" value="CILIA- AND FLAGELLA-ASSOCIATED PROTEIN 43"/>
    <property type="match status" value="1"/>
</dbReference>
<feature type="compositionally biased region" description="Low complexity" evidence="11">
    <location>
        <begin position="938"/>
        <end position="966"/>
    </location>
</feature>
<dbReference type="PANTHER" id="PTHR14885">
    <property type="entry name" value="CILIA- AND FLAGELLA-ASSOCIATED PROTEIN 43-RELATED"/>
    <property type="match status" value="1"/>
</dbReference>
<dbReference type="Pfam" id="PF25828">
    <property type="entry name" value="CC_Cfap43"/>
    <property type="match status" value="3"/>
</dbReference>
<keyword evidence="5 10" id="KW-0175">Coiled coil</keyword>